<comment type="similarity">
    <text evidence="1">Belongs to the folylpolyglutamate synthase family.</text>
</comment>
<reference evidence="5 6" key="1">
    <citation type="journal article" date="2021" name="Nat. Commun.">
        <title>Genetic determinants of endophytism in the Arabidopsis root mycobiome.</title>
        <authorList>
            <person name="Mesny F."/>
            <person name="Miyauchi S."/>
            <person name="Thiergart T."/>
            <person name="Pickel B."/>
            <person name="Atanasova L."/>
            <person name="Karlsson M."/>
            <person name="Huettel B."/>
            <person name="Barry K.W."/>
            <person name="Haridas S."/>
            <person name="Chen C."/>
            <person name="Bauer D."/>
            <person name="Andreopoulos W."/>
            <person name="Pangilinan J."/>
            <person name="LaButti K."/>
            <person name="Riley R."/>
            <person name="Lipzen A."/>
            <person name="Clum A."/>
            <person name="Drula E."/>
            <person name="Henrissat B."/>
            <person name="Kohler A."/>
            <person name="Grigoriev I.V."/>
            <person name="Martin F.M."/>
            <person name="Hacquard S."/>
        </authorList>
    </citation>
    <scope>NUCLEOTIDE SEQUENCE [LARGE SCALE GENOMIC DNA]</scope>
    <source>
        <strain evidence="5 6">MPI-SDFR-AT-0080</strain>
    </source>
</reference>
<evidence type="ECO:0000256" key="2">
    <source>
        <dbReference type="ARBA" id="ARBA00022598"/>
    </source>
</evidence>
<name>A0ABQ8G193_9PEZI</name>
<evidence type="ECO:0000256" key="4">
    <source>
        <dbReference type="ARBA" id="ARBA00022840"/>
    </source>
</evidence>
<evidence type="ECO:0000313" key="6">
    <source>
        <dbReference type="Proteomes" id="UP000774617"/>
    </source>
</evidence>
<evidence type="ECO:0000313" key="5">
    <source>
        <dbReference type="EMBL" id="KAH7036388.1"/>
    </source>
</evidence>
<dbReference type="SUPFAM" id="SSF53623">
    <property type="entry name" value="MurD-like peptide ligases, catalytic domain"/>
    <property type="match status" value="1"/>
</dbReference>
<keyword evidence="4" id="KW-0067">ATP-binding</keyword>
<accession>A0ABQ8G193</accession>
<dbReference type="InterPro" id="IPR001645">
    <property type="entry name" value="Folylpolyglutamate_synth"/>
</dbReference>
<proteinExistence type="inferred from homology"/>
<protein>
    <submittedName>
        <fullName evidence="5">Mur ligase</fullName>
    </submittedName>
</protein>
<keyword evidence="3" id="KW-0547">Nucleotide-binding</keyword>
<gene>
    <name evidence="5" type="ORF">B0J12DRAFT_264771</name>
</gene>
<dbReference type="InterPro" id="IPR036565">
    <property type="entry name" value="Mur-like_cat_sf"/>
</dbReference>
<dbReference type="Gene3D" id="3.40.1190.10">
    <property type="entry name" value="Mur-like, catalytic domain"/>
    <property type="match status" value="1"/>
</dbReference>
<dbReference type="PANTHER" id="PTHR11136:SF5">
    <property type="entry name" value="FOLYLPOLYGLUTAMATE SYNTHASE, MITOCHONDRIAL"/>
    <property type="match status" value="1"/>
</dbReference>
<comment type="caution">
    <text evidence="5">The sequence shown here is derived from an EMBL/GenBank/DDBJ whole genome shotgun (WGS) entry which is preliminary data.</text>
</comment>
<organism evidence="5 6">
    <name type="scientific">Macrophomina phaseolina</name>
    <dbReference type="NCBI Taxonomy" id="35725"/>
    <lineage>
        <taxon>Eukaryota</taxon>
        <taxon>Fungi</taxon>
        <taxon>Dikarya</taxon>
        <taxon>Ascomycota</taxon>
        <taxon>Pezizomycotina</taxon>
        <taxon>Dothideomycetes</taxon>
        <taxon>Dothideomycetes incertae sedis</taxon>
        <taxon>Botryosphaeriales</taxon>
        <taxon>Botryosphaeriaceae</taxon>
        <taxon>Macrophomina</taxon>
    </lineage>
</organism>
<dbReference type="PANTHER" id="PTHR11136">
    <property type="entry name" value="FOLYLPOLYGLUTAMATE SYNTHASE-RELATED"/>
    <property type="match status" value="1"/>
</dbReference>
<dbReference type="GO" id="GO:0016874">
    <property type="term" value="F:ligase activity"/>
    <property type="evidence" value="ECO:0007669"/>
    <property type="project" value="UniProtKB-KW"/>
</dbReference>
<keyword evidence="6" id="KW-1185">Reference proteome</keyword>
<evidence type="ECO:0000256" key="1">
    <source>
        <dbReference type="ARBA" id="ARBA00008276"/>
    </source>
</evidence>
<sequence length="117" mass="13269">MKHWLHRIGHSTADIDNLNIIHVAGTKAKGSTCAFVDSFLRAFGTRTGFPRKTGLYTPPHLVYPKERIRIGFPPHRRRSFREAFLRSVGCLGARRQPVSNFSLTDHPTGSWTVPTMR</sequence>
<dbReference type="EMBL" id="JAGTJR010000035">
    <property type="protein sequence ID" value="KAH7036388.1"/>
    <property type="molecule type" value="Genomic_DNA"/>
</dbReference>
<dbReference type="Proteomes" id="UP000774617">
    <property type="component" value="Unassembled WGS sequence"/>
</dbReference>
<keyword evidence="2 5" id="KW-0436">Ligase</keyword>
<evidence type="ECO:0000256" key="3">
    <source>
        <dbReference type="ARBA" id="ARBA00022741"/>
    </source>
</evidence>